<evidence type="ECO:0008006" key="4">
    <source>
        <dbReference type="Google" id="ProtNLM"/>
    </source>
</evidence>
<dbReference type="OrthoDB" id="284556at2759"/>
<organism evidence="2 3">
    <name type="scientific">Paramecium sonneborni</name>
    <dbReference type="NCBI Taxonomy" id="65129"/>
    <lineage>
        <taxon>Eukaryota</taxon>
        <taxon>Sar</taxon>
        <taxon>Alveolata</taxon>
        <taxon>Ciliophora</taxon>
        <taxon>Intramacronucleata</taxon>
        <taxon>Oligohymenophorea</taxon>
        <taxon>Peniculida</taxon>
        <taxon>Parameciidae</taxon>
        <taxon>Paramecium</taxon>
    </lineage>
</organism>
<keyword evidence="1" id="KW-0677">Repeat</keyword>
<evidence type="ECO:0000313" key="2">
    <source>
        <dbReference type="EMBL" id="CAD8127160.1"/>
    </source>
</evidence>
<protein>
    <recommendedName>
        <fullName evidence="4">Protein kinase domain-containing protein</fullName>
    </recommendedName>
</protein>
<dbReference type="AlphaFoldDB" id="A0A8S1RJD3"/>
<gene>
    <name evidence="2" type="ORF">PSON_ATCC_30995.1.T1730082</name>
</gene>
<keyword evidence="3" id="KW-1185">Reference proteome</keyword>
<proteinExistence type="predicted"/>
<accession>A0A8S1RJD3</accession>
<sequence>MGALCDNSQQFQMDFDRTSNFDNENFRFKEMSILTHRIDNKFKIIHGILSNRDERVIEQLKKKTQYANSLNIHHWYIKNDDLHIYFDYPVPISQIDNFEHLDVWKLVNHITKILSLLQDLKMHYCALNPNGVFRVYTLQQQYVYKIADSFLFRPLYMKYYQSPTNYYQHEQIEYFKSDVFALGLVCLYCLGLKELKQYFKQKQFDFKELYNKINEMNLPGYLNEFLEQTLAEQDIQRPNCQQLFQLVIKLNEKYKIEIGNVELRLYNQAFQPQTIENEQIIIKDGERIEIVNKQAPYECTHYDLSTWCYFIGRVSKGKRNGKGELKFRNGCRFVGTFIDGLANGTGIYYYGQQEIIGYWKDDIFMK</sequence>
<dbReference type="InterPro" id="IPR003409">
    <property type="entry name" value="MORN"/>
</dbReference>
<dbReference type="Pfam" id="PF02493">
    <property type="entry name" value="MORN"/>
    <property type="match status" value="2"/>
</dbReference>
<dbReference type="EMBL" id="CAJJDN010000173">
    <property type="protein sequence ID" value="CAD8127160.1"/>
    <property type="molecule type" value="Genomic_DNA"/>
</dbReference>
<evidence type="ECO:0000313" key="3">
    <source>
        <dbReference type="Proteomes" id="UP000692954"/>
    </source>
</evidence>
<evidence type="ECO:0000256" key="1">
    <source>
        <dbReference type="ARBA" id="ARBA00022737"/>
    </source>
</evidence>
<dbReference type="Proteomes" id="UP000692954">
    <property type="component" value="Unassembled WGS sequence"/>
</dbReference>
<comment type="caution">
    <text evidence="2">The sequence shown here is derived from an EMBL/GenBank/DDBJ whole genome shotgun (WGS) entry which is preliminary data.</text>
</comment>
<reference evidence="2" key="1">
    <citation type="submission" date="2021-01" db="EMBL/GenBank/DDBJ databases">
        <authorList>
            <consortium name="Genoscope - CEA"/>
            <person name="William W."/>
        </authorList>
    </citation>
    <scope>NUCLEOTIDE SEQUENCE</scope>
</reference>
<name>A0A8S1RJD3_9CILI</name>